<dbReference type="Gene3D" id="3.40.190.10">
    <property type="entry name" value="Periplasmic binding protein-like II"/>
    <property type="match status" value="1"/>
</dbReference>
<keyword evidence="10" id="KW-1185">Reference proteome</keyword>
<proteinExistence type="inferred from homology"/>
<dbReference type="Proteomes" id="UP001652445">
    <property type="component" value="Unassembled WGS sequence"/>
</dbReference>
<dbReference type="EC" id="2.5.1.61" evidence="3 7"/>
<keyword evidence="4 9" id="KW-0808">Transferase</keyword>
<protein>
    <recommendedName>
        <fullName evidence="3 7">Hydroxymethylbilane synthase</fullName>
        <ecNumber evidence="3 7">2.5.1.61</ecNumber>
    </recommendedName>
</protein>
<sequence>MRKIVVGTRQSALALTQTGQVVEHLREISQKHGIPCEFEIKKIITKGDRILDVTLSKVGGKGLFVKEIEQALMDGEIDLAVHSMKDMPWELPEGLMIGAIPLREDPRDCLITQGSLQLNDLPQGAKVGTSSLRRSSQLQHY</sequence>
<dbReference type="SUPFAM" id="SSF53850">
    <property type="entry name" value="Periplasmic binding protein-like II"/>
    <property type="match status" value="1"/>
</dbReference>
<feature type="domain" description="Porphobilinogen deaminase N-terminal" evidence="8">
    <location>
        <begin position="4"/>
        <end position="140"/>
    </location>
</feature>
<evidence type="ECO:0000256" key="6">
    <source>
        <dbReference type="ARBA" id="ARBA00048169"/>
    </source>
</evidence>
<name>A0ABT2UGA8_9BACL</name>
<dbReference type="PANTHER" id="PTHR11557:SF0">
    <property type="entry name" value="PORPHOBILINOGEN DEAMINASE"/>
    <property type="match status" value="1"/>
</dbReference>
<evidence type="ECO:0000256" key="2">
    <source>
        <dbReference type="ARBA" id="ARBA00005638"/>
    </source>
</evidence>
<dbReference type="GO" id="GO:0004418">
    <property type="term" value="F:hydroxymethylbilane synthase activity"/>
    <property type="evidence" value="ECO:0007669"/>
    <property type="project" value="UniProtKB-EC"/>
</dbReference>
<organism evidence="9 10">
    <name type="scientific">Paenibacillus baimaensis</name>
    <dbReference type="NCBI Taxonomy" id="2982185"/>
    <lineage>
        <taxon>Bacteria</taxon>
        <taxon>Bacillati</taxon>
        <taxon>Bacillota</taxon>
        <taxon>Bacilli</taxon>
        <taxon>Bacillales</taxon>
        <taxon>Paenibacillaceae</taxon>
        <taxon>Paenibacillus</taxon>
    </lineage>
</organism>
<dbReference type="PANTHER" id="PTHR11557">
    <property type="entry name" value="PORPHOBILINOGEN DEAMINASE"/>
    <property type="match status" value="1"/>
</dbReference>
<comment type="caution">
    <text evidence="9">The sequence shown here is derived from an EMBL/GenBank/DDBJ whole genome shotgun (WGS) entry which is preliminary data.</text>
</comment>
<dbReference type="InterPro" id="IPR022417">
    <property type="entry name" value="Porphobilin_deaminase_N"/>
</dbReference>
<evidence type="ECO:0000313" key="9">
    <source>
        <dbReference type="EMBL" id="MCU6793642.1"/>
    </source>
</evidence>
<evidence type="ECO:0000256" key="3">
    <source>
        <dbReference type="ARBA" id="ARBA00012655"/>
    </source>
</evidence>
<evidence type="ECO:0000313" key="10">
    <source>
        <dbReference type="Proteomes" id="UP001652445"/>
    </source>
</evidence>
<dbReference type="PRINTS" id="PR00151">
    <property type="entry name" value="PORPHBDMNASE"/>
</dbReference>
<evidence type="ECO:0000256" key="4">
    <source>
        <dbReference type="ARBA" id="ARBA00022679"/>
    </source>
</evidence>
<feature type="non-terminal residue" evidence="9">
    <location>
        <position position="141"/>
    </location>
</feature>
<dbReference type="EMBL" id="JAOQIO010000065">
    <property type="protein sequence ID" value="MCU6793642.1"/>
    <property type="molecule type" value="Genomic_DNA"/>
</dbReference>
<accession>A0ABT2UGA8</accession>
<evidence type="ECO:0000259" key="8">
    <source>
        <dbReference type="Pfam" id="PF01379"/>
    </source>
</evidence>
<evidence type="ECO:0000256" key="1">
    <source>
        <dbReference type="ARBA" id="ARBA00002869"/>
    </source>
</evidence>
<dbReference type="NCBIfam" id="TIGR00212">
    <property type="entry name" value="hemC"/>
    <property type="match status" value="1"/>
</dbReference>
<evidence type="ECO:0000256" key="7">
    <source>
        <dbReference type="NCBIfam" id="TIGR00212"/>
    </source>
</evidence>
<reference evidence="9 10" key="1">
    <citation type="submission" date="2022-09" db="EMBL/GenBank/DDBJ databases">
        <authorList>
            <person name="Han X.L."/>
            <person name="Wang Q."/>
            <person name="Lu T."/>
        </authorList>
    </citation>
    <scope>NUCLEOTIDE SEQUENCE [LARGE SCALE GENOMIC DNA]</scope>
    <source>
        <strain evidence="9 10">WQ 127069</strain>
    </source>
</reference>
<dbReference type="InterPro" id="IPR000860">
    <property type="entry name" value="HemC"/>
</dbReference>
<keyword evidence="5" id="KW-0627">Porphyrin biosynthesis</keyword>
<comment type="catalytic activity">
    <reaction evidence="6">
        <text>4 porphobilinogen + H2O = hydroxymethylbilane + 4 NH4(+)</text>
        <dbReference type="Rhea" id="RHEA:13185"/>
        <dbReference type="ChEBI" id="CHEBI:15377"/>
        <dbReference type="ChEBI" id="CHEBI:28938"/>
        <dbReference type="ChEBI" id="CHEBI:57845"/>
        <dbReference type="ChEBI" id="CHEBI:58126"/>
        <dbReference type="EC" id="2.5.1.61"/>
    </reaction>
</comment>
<comment type="similarity">
    <text evidence="2">Belongs to the HMBS family.</text>
</comment>
<dbReference type="RefSeq" id="WP_262684897.1">
    <property type="nucleotide sequence ID" value="NZ_JAOQIO010000065.1"/>
</dbReference>
<dbReference type="Pfam" id="PF01379">
    <property type="entry name" value="Porphobil_deam"/>
    <property type="match status" value="1"/>
</dbReference>
<evidence type="ECO:0000256" key="5">
    <source>
        <dbReference type="ARBA" id="ARBA00023244"/>
    </source>
</evidence>
<comment type="function">
    <text evidence="1">Tetrapolymerization of the monopyrrole PBG into the hydroxymethylbilane pre-uroporphyrinogen in several discrete steps.</text>
</comment>
<gene>
    <name evidence="9" type="primary">hemC</name>
    <name evidence="9" type="ORF">OB236_16170</name>
</gene>